<protein>
    <submittedName>
        <fullName evidence="1">Uncharacterized protein</fullName>
    </submittedName>
</protein>
<feature type="non-terminal residue" evidence="1">
    <location>
        <position position="1"/>
    </location>
</feature>
<organism evidence="1 2">
    <name type="scientific">Prorocentrum cordatum</name>
    <dbReference type="NCBI Taxonomy" id="2364126"/>
    <lineage>
        <taxon>Eukaryota</taxon>
        <taxon>Sar</taxon>
        <taxon>Alveolata</taxon>
        <taxon>Dinophyceae</taxon>
        <taxon>Prorocentrales</taxon>
        <taxon>Prorocentraceae</taxon>
        <taxon>Prorocentrum</taxon>
    </lineage>
</organism>
<dbReference type="Proteomes" id="UP001189429">
    <property type="component" value="Unassembled WGS sequence"/>
</dbReference>
<reference evidence="1" key="1">
    <citation type="submission" date="2023-10" db="EMBL/GenBank/DDBJ databases">
        <authorList>
            <person name="Chen Y."/>
            <person name="Shah S."/>
            <person name="Dougan E. K."/>
            <person name="Thang M."/>
            <person name="Chan C."/>
        </authorList>
    </citation>
    <scope>NUCLEOTIDE SEQUENCE [LARGE SCALE GENOMIC DNA]</scope>
</reference>
<keyword evidence="2" id="KW-1185">Reference proteome</keyword>
<name>A0ABN9YGC0_9DINO</name>
<dbReference type="EMBL" id="CAUYUJ010022550">
    <property type="protein sequence ID" value="CAK0911282.1"/>
    <property type="molecule type" value="Genomic_DNA"/>
</dbReference>
<proteinExistence type="predicted"/>
<evidence type="ECO:0000313" key="1">
    <source>
        <dbReference type="EMBL" id="CAK0911282.1"/>
    </source>
</evidence>
<evidence type="ECO:0000313" key="2">
    <source>
        <dbReference type="Proteomes" id="UP001189429"/>
    </source>
</evidence>
<accession>A0ABN9YGC0</accession>
<gene>
    <name evidence="1" type="ORF">PCOR1329_LOCUS85207</name>
</gene>
<comment type="caution">
    <text evidence="1">The sequence shown here is derived from an EMBL/GenBank/DDBJ whole genome shotgun (WGS) entry which is preliminary data.</text>
</comment>
<sequence length="101" mass="10890">EAKASCLSRLLSARARARVPLVNGGGKSKFELIDQLKWAAGSLPVGTVPVSTTLSLMSCNATAWSTTQGFLEWVVLDQRDLPDMVSGRERRLRGGDRLCSA</sequence>